<accession>A0ABT8BY84</accession>
<name>A0ABT8BY84_9VIBR</name>
<keyword evidence="1" id="KW-1133">Transmembrane helix</keyword>
<protein>
    <recommendedName>
        <fullName evidence="1">SURF1-like protein</fullName>
    </recommendedName>
</protein>
<sequence>MSTIKASLFGLVKSYSFWVVVLVTVTAFSILVKLGLWQLSRAELKQQMETILDSRKNMAEIELSVFEVSNNDYLTGTRVSADLIPLEGKYVLLDNQTYQGKVGYLAYQLMLFAPERAILVELGFVAAMRQRALLPQVEWLARPLSLSGRLYQRSENPLSHALHIESQIPHRIQNLNIKQLEQYWQHPIAPYVLQPQSLDWPYQQPWVPVPLSSEKHFGYAVQWFAMATALLLLSLWMLVRAIKRGKSNG</sequence>
<keyword evidence="3" id="KW-1185">Reference proteome</keyword>
<dbReference type="Proteomes" id="UP001238540">
    <property type="component" value="Unassembled WGS sequence"/>
</dbReference>
<dbReference type="InterPro" id="IPR002994">
    <property type="entry name" value="Surf1/Shy1"/>
</dbReference>
<dbReference type="PROSITE" id="PS50895">
    <property type="entry name" value="SURF1"/>
    <property type="match status" value="1"/>
</dbReference>
<evidence type="ECO:0000313" key="3">
    <source>
        <dbReference type="Proteomes" id="UP001238540"/>
    </source>
</evidence>
<comment type="subcellular location">
    <subcellularLocation>
        <location evidence="1">Cell membrane</location>
        <topology evidence="1">Multi-pass membrane protein</topology>
    </subcellularLocation>
</comment>
<keyword evidence="1" id="KW-0472">Membrane</keyword>
<evidence type="ECO:0000313" key="2">
    <source>
        <dbReference type="EMBL" id="MDN3611988.1"/>
    </source>
</evidence>
<dbReference type="EMBL" id="JAUFQC010000027">
    <property type="protein sequence ID" value="MDN3611988.1"/>
    <property type="molecule type" value="Genomic_DNA"/>
</dbReference>
<evidence type="ECO:0000256" key="1">
    <source>
        <dbReference type="RuleBase" id="RU363076"/>
    </source>
</evidence>
<organism evidence="2 3">
    <name type="scientific">Vibrio ostreicida</name>
    <dbReference type="NCBI Taxonomy" id="526588"/>
    <lineage>
        <taxon>Bacteria</taxon>
        <taxon>Pseudomonadati</taxon>
        <taxon>Pseudomonadota</taxon>
        <taxon>Gammaproteobacteria</taxon>
        <taxon>Vibrionales</taxon>
        <taxon>Vibrionaceae</taxon>
        <taxon>Vibrio</taxon>
    </lineage>
</organism>
<feature type="transmembrane region" description="Helical" evidence="1">
    <location>
        <begin position="15"/>
        <end position="36"/>
    </location>
</feature>
<dbReference type="RefSeq" id="WP_170882609.1">
    <property type="nucleotide sequence ID" value="NZ_JABEYA020000004.1"/>
</dbReference>
<gene>
    <name evidence="2" type="ORF">QWZ16_20565</name>
</gene>
<dbReference type="Pfam" id="PF02104">
    <property type="entry name" value="SURF1"/>
    <property type="match status" value="1"/>
</dbReference>
<comment type="similarity">
    <text evidence="1">Belongs to the SURF1 family.</text>
</comment>
<reference evidence="3" key="1">
    <citation type="journal article" date="2019" name="Int. J. Syst. Evol. Microbiol.">
        <title>The Global Catalogue of Microorganisms (GCM) 10K type strain sequencing project: providing services to taxonomists for standard genome sequencing and annotation.</title>
        <authorList>
            <consortium name="The Broad Institute Genomics Platform"/>
            <consortium name="The Broad Institute Genome Sequencing Center for Infectious Disease"/>
            <person name="Wu L."/>
            <person name="Ma J."/>
        </authorList>
    </citation>
    <scope>NUCLEOTIDE SEQUENCE [LARGE SCALE GENOMIC DNA]</scope>
    <source>
        <strain evidence="3">CECT 7398</strain>
    </source>
</reference>
<keyword evidence="1" id="KW-1003">Cell membrane</keyword>
<dbReference type="CDD" id="cd06662">
    <property type="entry name" value="SURF1"/>
    <property type="match status" value="1"/>
</dbReference>
<comment type="caution">
    <text evidence="2">The sequence shown here is derived from an EMBL/GenBank/DDBJ whole genome shotgun (WGS) entry which is preliminary data.</text>
</comment>
<keyword evidence="1" id="KW-0812">Transmembrane</keyword>
<proteinExistence type="inferred from homology"/>
<feature type="transmembrane region" description="Helical" evidence="1">
    <location>
        <begin position="220"/>
        <end position="239"/>
    </location>
</feature>